<name>A0A445CVI2_ARAHY</name>
<evidence type="ECO:0000313" key="3">
    <source>
        <dbReference type="Proteomes" id="UP000289738"/>
    </source>
</evidence>
<evidence type="ECO:0000256" key="1">
    <source>
        <dbReference type="SAM" id="SignalP"/>
    </source>
</evidence>
<organism evidence="2 3">
    <name type="scientific">Arachis hypogaea</name>
    <name type="common">Peanut</name>
    <dbReference type="NCBI Taxonomy" id="3818"/>
    <lineage>
        <taxon>Eukaryota</taxon>
        <taxon>Viridiplantae</taxon>
        <taxon>Streptophyta</taxon>
        <taxon>Embryophyta</taxon>
        <taxon>Tracheophyta</taxon>
        <taxon>Spermatophyta</taxon>
        <taxon>Magnoliopsida</taxon>
        <taxon>eudicotyledons</taxon>
        <taxon>Gunneridae</taxon>
        <taxon>Pentapetalae</taxon>
        <taxon>rosids</taxon>
        <taxon>fabids</taxon>
        <taxon>Fabales</taxon>
        <taxon>Fabaceae</taxon>
        <taxon>Papilionoideae</taxon>
        <taxon>50 kb inversion clade</taxon>
        <taxon>dalbergioids sensu lato</taxon>
        <taxon>Dalbergieae</taxon>
        <taxon>Pterocarpus clade</taxon>
        <taxon>Arachis</taxon>
    </lineage>
</organism>
<dbReference type="Proteomes" id="UP000289738">
    <property type="component" value="Chromosome A06"/>
</dbReference>
<proteinExistence type="predicted"/>
<keyword evidence="3" id="KW-1185">Reference proteome</keyword>
<dbReference type="AlphaFoldDB" id="A0A445CVI2"/>
<gene>
    <name evidence="2" type="ORF">Ahy_A06g030195</name>
</gene>
<feature type="signal peptide" evidence="1">
    <location>
        <begin position="1"/>
        <end position="23"/>
    </location>
</feature>
<dbReference type="EMBL" id="SDMP01000006">
    <property type="protein sequence ID" value="RYR54938.1"/>
    <property type="molecule type" value="Genomic_DNA"/>
</dbReference>
<comment type="caution">
    <text evidence="2">The sequence shown here is derived from an EMBL/GenBank/DDBJ whole genome shotgun (WGS) entry which is preliminary data.</text>
</comment>
<sequence length="179" mass="19549">MASSFLYLMARLACLLRLCCVLGRSRLAAPPAVSARAVLPAAVQCVVVVIRHHSPPSQYPTPSVLHCSHLASLPAAVLPGECSRLAAPRLRPSLASFRGCCCLNCCSSSTFCLCNNRIWGSSKYVFLCFEVWESLLITTVSNALYSSNIMPQNAKSWLVEFDYGIHSRIRPPSFCVLVL</sequence>
<reference evidence="2 3" key="1">
    <citation type="submission" date="2019-01" db="EMBL/GenBank/DDBJ databases">
        <title>Sequencing of cultivated peanut Arachis hypogaea provides insights into genome evolution and oil improvement.</title>
        <authorList>
            <person name="Chen X."/>
        </authorList>
    </citation>
    <scope>NUCLEOTIDE SEQUENCE [LARGE SCALE GENOMIC DNA]</scope>
    <source>
        <strain evidence="3">cv. Fuhuasheng</strain>
        <tissue evidence="2">Leaves</tissue>
    </source>
</reference>
<protein>
    <recommendedName>
        <fullName evidence="4">Secreted protein</fullName>
    </recommendedName>
</protein>
<keyword evidence="1" id="KW-0732">Signal</keyword>
<feature type="chain" id="PRO_5019197969" description="Secreted protein" evidence="1">
    <location>
        <begin position="24"/>
        <end position="179"/>
    </location>
</feature>
<evidence type="ECO:0000313" key="2">
    <source>
        <dbReference type="EMBL" id="RYR54938.1"/>
    </source>
</evidence>
<accession>A0A445CVI2</accession>
<evidence type="ECO:0008006" key="4">
    <source>
        <dbReference type="Google" id="ProtNLM"/>
    </source>
</evidence>